<protein>
    <submittedName>
        <fullName evidence="1">Por secretion system C-terminal sorting domain-containing protein</fullName>
    </submittedName>
</protein>
<comment type="caution">
    <text evidence="1">The sequence shown here is derived from an EMBL/GenBank/DDBJ whole genome shotgun (WGS) entry which is preliminary data.</text>
</comment>
<feature type="non-terminal residue" evidence="1">
    <location>
        <position position="895"/>
    </location>
</feature>
<keyword evidence="2" id="KW-1185">Reference proteome</keyword>
<reference evidence="1 2" key="1">
    <citation type="journal article" date="2021" name="Elife">
        <title>Chloroplast acquisition without the gene transfer in kleptoplastic sea slugs, Plakobranchus ocellatus.</title>
        <authorList>
            <person name="Maeda T."/>
            <person name="Takahashi S."/>
            <person name="Yoshida T."/>
            <person name="Shimamura S."/>
            <person name="Takaki Y."/>
            <person name="Nagai Y."/>
            <person name="Toyoda A."/>
            <person name="Suzuki Y."/>
            <person name="Arimoto A."/>
            <person name="Ishii H."/>
            <person name="Satoh N."/>
            <person name="Nishiyama T."/>
            <person name="Hasebe M."/>
            <person name="Maruyama T."/>
            <person name="Minagawa J."/>
            <person name="Obokata J."/>
            <person name="Shigenobu S."/>
        </authorList>
    </citation>
    <scope>NUCLEOTIDE SEQUENCE [LARGE SCALE GENOMIC DNA]</scope>
</reference>
<evidence type="ECO:0000313" key="2">
    <source>
        <dbReference type="Proteomes" id="UP000762676"/>
    </source>
</evidence>
<organism evidence="1 2">
    <name type="scientific">Elysia marginata</name>
    <dbReference type="NCBI Taxonomy" id="1093978"/>
    <lineage>
        <taxon>Eukaryota</taxon>
        <taxon>Metazoa</taxon>
        <taxon>Spiralia</taxon>
        <taxon>Lophotrochozoa</taxon>
        <taxon>Mollusca</taxon>
        <taxon>Gastropoda</taxon>
        <taxon>Heterobranchia</taxon>
        <taxon>Euthyneura</taxon>
        <taxon>Panpulmonata</taxon>
        <taxon>Sacoglossa</taxon>
        <taxon>Placobranchoidea</taxon>
        <taxon>Plakobranchidae</taxon>
        <taxon>Elysia</taxon>
    </lineage>
</organism>
<dbReference type="EMBL" id="BMAT01005227">
    <property type="protein sequence ID" value="GFR89374.1"/>
    <property type="molecule type" value="Genomic_DNA"/>
</dbReference>
<dbReference type="Proteomes" id="UP000762676">
    <property type="component" value="Unassembled WGS sequence"/>
</dbReference>
<name>A0AAV4GV29_9GAST</name>
<accession>A0AAV4GV29</accession>
<gene>
    <name evidence="1" type="ORF">ElyMa_002541200</name>
</gene>
<proteinExistence type="predicted"/>
<evidence type="ECO:0000313" key="1">
    <source>
        <dbReference type="EMBL" id="GFR89374.1"/>
    </source>
</evidence>
<sequence>MITEFSDDNSASISTITAKVGDKIRIIVSGKGLDSSDQIKLYGIPDVWAAPFAGDMMFHCNPNVQPGGYKPFIGFDSRVHTLMLRPYPDSYEKKYKPWSKLSGENTYLWDWTLKREMDASKEKYVPAYTWPKEHFNKTGQPTQQRQNQKEGLNMQYLSYFKGWRTSAFSSYDGSTKYMLGFDDDELGYFAHPGYDATGDLPNGAHIVKLERLPWKEMLEGASLKYNEVTGLPEEGSPLNILVNAYLKSKDPNSYFYRGYEIQDEGTSKEYPNGRGGNIAHPGLVTIQVGCCQKYQFKLQVNNVLTIPITETSSRNVGFYEAIQGVDNPAYGEPNVPYWVRGILSKSESEIAKYTLEYKYMDRLGVIKSKVLAVSDIVNEKNRNAKNLSFEEWAYSLRRQKGVGMAGSKSNSSISMERPAYGWLELLYQRTPDSDKVLIAGKELTHIFLMFCGIESYNGKKFVQGRGHGSKIFLEDFRNTNQGEFQTPKNYGSPSNPKIRYVNKYTNTYVVPKGTTLTFTTFDGDPHRFDNDDEEWYLSNRSISKRVKNSFLDGTDSSFGKIDNAYLKYYISSEDTGASLENEISNNREGKKLTYTFKKEGVFDLKVSYRNTSYLNNRIEVIDYPDGEKGRIVKRDLTDDEKRFLHLDDKHAKMTKVYEIERVYSKFLWEDGARNPNNLNGKPNRWAPHADYLDAYVWEKGLKGSSKTIKTSQSFEDTLKRERIIRMRRWFWRDWALHYSSNWLRPVDKRGNQGIPTYVAEKNLLRISDRLDLSPLNSYFEHSIFKNPDYANQLKAPWQFIIPLISYTDYHGYKFRTNPSCVYDLKKVFDKEHGAFSGNPLNPANPGDIQAPDISDEDKNFEKFYHDILNGRILLAPSYMDKYRFTAYQKNPEGET</sequence>
<dbReference type="AlphaFoldDB" id="A0AAV4GV29"/>